<name>A0A7M4FZ01_CROPO</name>
<reference evidence="1" key="1">
    <citation type="submission" date="2025-08" db="UniProtKB">
        <authorList>
            <consortium name="Ensembl"/>
        </authorList>
    </citation>
    <scope>IDENTIFICATION</scope>
</reference>
<keyword evidence="2" id="KW-1185">Reference proteome</keyword>
<evidence type="ECO:0000313" key="1">
    <source>
        <dbReference type="Ensembl" id="ENSCPRP00005018038.1"/>
    </source>
</evidence>
<reference evidence="1" key="2">
    <citation type="submission" date="2025-09" db="UniProtKB">
        <authorList>
            <consortium name="Ensembl"/>
        </authorList>
    </citation>
    <scope>IDENTIFICATION</scope>
</reference>
<proteinExistence type="predicted"/>
<protein>
    <submittedName>
        <fullName evidence="1">Uncharacterized protein</fullName>
    </submittedName>
</protein>
<evidence type="ECO:0000313" key="2">
    <source>
        <dbReference type="Proteomes" id="UP000594220"/>
    </source>
</evidence>
<sequence>QKPRLSLMPANHRALFRHHKPHRNTADCTQLTCPKSAQDSKKSAVLGFYSKKCVLRTKDVDLGISPIVSPLPLVLMAMHASLGMGLIAGPLCLRWIRTRPSNPLED</sequence>
<dbReference type="Ensembl" id="ENSCPRT00005021107.1">
    <property type="protein sequence ID" value="ENSCPRP00005018038.1"/>
    <property type="gene ID" value="ENSCPRG00005012568.1"/>
</dbReference>
<organism evidence="1 2">
    <name type="scientific">Crocodylus porosus</name>
    <name type="common">Saltwater crocodile</name>
    <name type="synonym">Estuarine crocodile</name>
    <dbReference type="NCBI Taxonomy" id="8502"/>
    <lineage>
        <taxon>Eukaryota</taxon>
        <taxon>Metazoa</taxon>
        <taxon>Chordata</taxon>
        <taxon>Craniata</taxon>
        <taxon>Vertebrata</taxon>
        <taxon>Euteleostomi</taxon>
        <taxon>Archelosauria</taxon>
        <taxon>Archosauria</taxon>
        <taxon>Crocodylia</taxon>
        <taxon>Longirostres</taxon>
        <taxon>Crocodylidae</taxon>
        <taxon>Crocodylus</taxon>
    </lineage>
</organism>
<dbReference type="AlphaFoldDB" id="A0A7M4FZ01"/>
<accession>A0A7M4FZ01</accession>
<dbReference type="Proteomes" id="UP000594220">
    <property type="component" value="Unplaced"/>
</dbReference>